<dbReference type="InterPro" id="IPR056865">
    <property type="entry name" value="CCTL2_WNK"/>
</dbReference>
<name>A0A8D8W954_9HEMI</name>
<feature type="compositionally biased region" description="Polar residues" evidence="2">
    <location>
        <begin position="448"/>
        <end position="464"/>
    </location>
</feature>
<feature type="compositionally biased region" description="Basic and acidic residues" evidence="2">
    <location>
        <begin position="336"/>
        <end position="347"/>
    </location>
</feature>
<evidence type="ECO:0000256" key="2">
    <source>
        <dbReference type="SAM" id="MobiDB-lite"/>
    </source>
</evidence>
<feature type="compositionally biased region" description="Polar residues" evidence="2">
    <location>
        <begin position="720"/>
        <end position="732"/>
    </location>
</feature>
<dbReference type="EMBL" id="HBUF01157300">
    <property type="protein sequence ID" value="CAG6649399.1"/>
    <property type="molecule type" value="Transcribed_RNA"/>
</dbReference>
<feature type="compositionally biased region" description="Pro residues" evidence="2">
    <location>
        <begin position="1178"/>
        <end position="1190"/>
    </location>
</feature>
<keyword evidence="1" id="KW-0175">Coiled coil</keyword>
<feature type="region of interest" description="Disordered" evidence="2">
    <location>
        <begin position="1020"/>
        <end position="1055"/>
    </location>
</feature>
<feature type="compositionally biased region" description="Low complexity" evidence="2">
    <location>
        <begin position="67"/>
        <end position="83"/>
    </location>
</feature>
<feature type="region of interest" description="Disordered" evidence="2">
    <location>
        <begin position="36"/>
        <end position="92"/>
    </location>
</feature>
<feature type="compositionally biased region" description="Polar residues" evidence="2">
    <location>
        <begin position="1121"/>
        <end position="1136"/>
    </location>
</feature>
<reference evidence="4" key="1">
    <citation type="submission" date="2021-05" db="EMBL/GenBank/DDBJ databases">
        <authorList>
            <person name="Alioto T."/>
            <person name="Alioto T."/>
            <person name="Gomez Garrido J."/>
        </authorList>
    </citation>
    <scope>NUCLEOTIDE SEQUENCE</scope>
</reference>
<feature type="compositionally biased region" description="Basic residues" evidence="2">
    <location>
        <begin position="228"/>
        <end position="255"/>
    </location>
</feature>
<evidence type="ECO:0000256" key="1">
    <source>
        <dbReference type="SAM" id="Coils"/>
    </source>
</evidence>
<sequence>MRLFGNHLKYTERPLPQYPPVNDTPVVQPINETGIPLAQYPSNEASMDRPVNDSQPQELTEDQQRKISNISSVSSDSGVEINSNRMSVVDPPITQLGELDVLSPSNQEYSSDTNLDSTASDSSSAHRTTKTKRRSRPSGPRLSVISVSGGKVECKLETGKKDLTFVFGVEDMRPDDIANRFTTDNLISPSNAELVLELLKDLDRQLKESPDIIPVIDNSLISSTGSPGHHRMMKVRHSSLTRQSKRHHKCHKRHHSKDETSSGPVVCDLSTSSVGSIASNPDPETGKPPGEELSLPQSEESAPPPPAPAPVEKENKPSRKISRFLVSPVVVGDNVKSPDEDKSKDKDEEQGDELSEIRTEDNSGNTSATSGGEHNKLSQQNSVDNMNRTATIAELQQKLTQLTCQPTEMCNTPPAQSSHPPTPQIQSSYDGYIQSLSQKLAHLVNGASSPQSTVHSTCSNSGSGRATAADVVRPLPSDDEVVLPSASNNTNTTTGNSLIHVAQGFTHQGVPLRLNGAEGSMGPPQHILVQSVPLTYVDTSGVQLGQQGVPGSGAPPQALFVANNPPEQVVVDHSSSSIIVQSIPPSGKLQDVSLSTKDKDDRKPPGRTPAVDLHDLEQELAKILPPSETVGPHPPGASSLRETGKDSPVITSSVHTNNSTGKNSPTVLDDSLARQDEDYHTNPPYIVNGIDEERKGRFSVVKHPNLSSLLTDPTSAQTVHVTSHPISPNSMNPPVLPTAKRRKSSVGASFKRLRQQLEQQTTDAAIKKKTRRSGIDLIKLTPHEPTSLLGGNTSMLGQNPLMRWCSDNHLIQEQPRVVTPRKISLNIASVLSRSSSHEPCTADVLRARLQSGLNSLTHSHLTHGHEPKELLKAKFKIVASSPAIIYLPDNVYHTIHHEPSRYRRRIPVTPFSDLSPPVFPLPRTRSWTDVSETLEHQRRLSRRDPFYTHYENKYLESLEDEPGPHDRSYPARDLQSHFTHASVEYSPPHVDHYTPLEEYRPLERTLEEYRPLERYHRLLPNRTESEECPAPSTSHLNVPTDYNISNSTNSSNSANRAVTADSSCEQLKQLLKRQQMELEKLQQRHREEIEALCRNIGIGCALPPPPPTVSRHTLYTLQFPQQGASQPSHGSSNGQGSLEGYSTAPQSPEQTRAGSPDCTAGLIYRPTASVVQCAPNGNTPPPLYSQPPPLRFVYGQTNSVRLPPDPNPNPAPPR</sequence>
<feature type="region of interest" description="Disordered" evidence="2">
    <location>
        <begin position="104"/>
        <end position="144"/>
    </location>
</feature>
<feature type="compositionally biased region" description="Polar residues" evidence="2">
    <location>
        <begin position="1031"/>
        <end position="1042"/>
    </location>
</feature>
<feature type="region of interest" description="Disordered" evidence="2">
    <location>
        <begin position="1121"/>
        <end position="1214"/>
    </location>
</feature>
<protein>
    <recommendedName>
        <fullName evidence="3">Serine/threonine-protein kinase WNK CCTL2 domain-containing protein</fullName>
    </recommendedName>
</protein>
<feature type="region of interest" description="Disordered" evidence="2">
    <location>
        <begin position="223"/>
        <end position="380"/>
    </location>
</feature>
<feature type="domain" description="Serine/threonine-protein kinase WNK CCTL2" evidence="3">
    <location>
        <begin position="139"/>
        <end position="211"/>
    </location>
</feature>
<feature type="region of interest" description="Disordered" evidence="2">
    <location>
        <begin position="581"/>
        <end position="668"/>
    </location>
</feature>
<proteinExistence type="predicted"/>
<feature type="compositionally biased region" description="Polar residues" evidence="2">
    <location>
        <begin position="269"/>
        <end position="279"/>
    </location>
</feature>
<feature type="compositionally biased region" description="Pro residues" evidence="2">
    <location>
        <begin position="1203"/>
        <end position="1214"/>
    </location>
</feature>
<feature type="compositionally biased region" description="Polar residues" evidence="2">
    <location>
        <begin position="649"/>
        <end position="666"/>
    </location>
</feature>
<accession>A0A8D8W954</accession>
<feature type="compositionally biased region" description="Low complexity" evidence="2">
    <location>
        <begin position="291"/>
        <end position="301"/>
    </location>
</feature>
<feature type="region of interest" description="Disordered" evidence="2">
    <location>
        <begin position="720"/>
        <end position="739"/>
    </location>
</feature>
<dbReference type="Pfam" id="PF24889">
    <property type="entry name" value="CCTL2_WNK"/>
    <property type="match status" value="1"/>
</dbReference>
<evidence type="ECO:0000313" key="4">
    <source>
        <dbReference type="EMBL" id="CAG6649399.1"/>
    </source>
</evidence>
<feature type="compositionally biased region" description="Polar residues" evidence="2">
    <location>
        <begin position="1143"/>
        <end position="1153"/>
    </location>
</feature>
<feature type="compositionally biased region" description="Low complexity" evidence="2">
    <location>
        <begin position="1043"/>
        <end position="1055"/>
    </location>
</feature>
<dbReference type="AlphaFoldDB" id="A0A8D8W954"/>
<feature type="compositionally biased region" description="Polar residues" evidence="2">
    <location>
        <begin position="362"/>
        <end position="380"/>
    </location>
</feature>
<organism evidence="4">
    <name type="scientific">Cacopsylla melanoneura</name>
    <dbReference type="NCBI Taxonomy" id="428564"/>
    <lineage>
        <taxon>Eukaryota</taxon>
        <taxon>Metazoa</taxon>
        <taxon>Ecdysozoa</taxon>
        <taxon>Arthropoda</taxon>
        <taxon>Hexapoda</taxon>
        <taxon>Insecta</taxon>
        <taxon>Pterygota</taxon>
        <taxon>Neoptera</taxon>
        <taxon>Paraneoptera</taxon>
        <taxon>Hemiptera</taxon>
        <taxon>Sternorrhyncha</taxon>
        <taxon>Psylloidea</taxon>
        <taxon>Psyllidae</taxon>
        <taxon>Psyllinae</taxon>
        <taxon>Cacopsylla</taxon>
    </lineage>
</organism>
<feature type="coiled-coil region" evidence="1">
    <location>
        <begin position="1064"/>
        <end position="1095"/>
    </location>
</feature>
<feature type="region of interest" description="Disordered" evidence="2">
    <location>
        <begin position="448"/>
        <end position="468"/>
    </location>
</feature>
<feature type="compositionally biased region" description="Basic residues" evidence="2">
    <location>
        <begin position="127"/>
        <end position="136"/>
    </location>
</feature>
<feature type="compositionally biased region" description="Polar residues" evidence="2">
    <location>
        <begin position="104"/>
        <end position="121"/>
    </location>
</feature>
<evidence type="ECO:0000259" key="3">
    <source>
        <dbReference type="Pfam" id="PF24889"/>
    </source>
</evidence>